<keyword evidence="1" id="KW-1133">Transmembrane helix</keyword>
<keyword evidence="2" id="KW-1185">Reference proteome</keyword>
<proteinExistence type="predicted"/>
<organism evidence="2 3">
    <name type="scientific">Caenorhabditis tropicalis</name>
    <dbReference type="NCBI Taxonomy" id="1561998"/>
    <lineage>
        <taxon>Eukaryota</taxon>
        <taxon>Metazoa</taxon>
        <taxon>Ecdysozoa</taxon>
        <taxon>Nematoda</taxon>
        <taxon>Chromadorea</taxon>
        <taxon>Rhabditida</taxon>
        <taxon>Rhabditina</taxon>
        <taxon>Rhabditomorpha</taxon>
        <taxon>Rhabditoidea</taxon>
        <taxon>Rhabditidae</taxon>
        <taxon>Peloderinae</taxon>
        <taxon>Caenorhabditis</taxon>
    </lineage>
</organism>
<dbReference type="AlphaFoldDB" id="A0A1I7V375"/>
<evidence type="ECO:0000313" key="3">
    <source>
        <dbReference type="WBParaSite" id="Csp11.Scaffold630.g21936.t1"/>
    </source>
</evidence>
<dbReference type="Proteomes" id="UP000095282">
    <property type="component" value="Unplaced"/>
</dbReference>
<feature type="transmembrane region" description="Helical" evidence="1">
    <location>
        <begin position="146"/>
        <end position="170"/>
    </location>
</feature>
<feature type="transmembrane region" description="Helical" evidence="1">
    <location>
        <begin position="56"/>
        <end position="78"/>
    </location>
</feature>
<feature type="transmembrane region" description="Helical" evidence="1">
    <location>
        <begin position="111"/>
        <end position="134"/>
    </location>
</feature>
<sequence>MICAVLLMESNIGSYLKRCAHVSFCVVLSILVAVVLFVSIGIGLLVLSVITPLDKLILNFSGVVLTGFIVISSFCFYVKSKRLRKERLDRSFKLNSEFDFRGLAFTTNVSVVYVLAVFLSFTLSSLMYFILAFLGLSTSTESVWNVIPFTASLFFDLLIVLGTILPIRIFKRKVNKKWMNSAKQEQPSANIHFIQLNAMWT</sequence>
<keyword evidence="1" id="KW-0472">Membrane</keyword>
<dbReference type="WBParaSite" id="Csp11.Scaffold630.g21936.t1">
    <property type="protein sequence ID" value="Csp11.Scaffold630.g21936.t1"/>
    <property type="gene ID" value="Csp11.Scaffold630.g21936"/>
</dbReference>
<name>A0A1I7V375_9PELO</name>
<evidence type="ECO:0000256" key="1">
    <source>
        <dbReference type="SAM" id="Phobius"/>
    </source>
</evidence>
<keyword evidence="1" id="KW-0812">Transmembrane</keyword>
<evidence type="ECO:0000313" key="2">
    <source>
        <dbReference type="Proteomes" id="UP000095282"/>
    </source>
</evidence>
<reference evidence="3" key="1">
    <citation type="submission" date="2016-11" db="UniProtKB">
        <authorList>
            <consortium name="WormBaseParasite"/>
        </authorList>
    </citation>
    <scope>IDENTIFICATION</scope>
</reference>
<protein>
    <submittedName>
        <fullName evidence="3">Serpentine receptor class gamma</fullName>
    </submittedName>
</protein>
<feature type="transmembrane region" description="Helical" evidence="1">
    <location>
        <begin position="21"/>
        <end position="50"/>
    </location>
</feature>
<accession>A0A1I7V375</accession>